<evidence type="ECO:0000313" key="3">
    <source>
        <dbReference type="Proteomes" id="UP000515743"/>
    </source>
</evidence>
<evidence type="ECO:0000313" key="2">
    <source>
        <dbReference type="EMBL" id="QNE89224.1"/>
    </source>
</evidence>
<accession>A0A7G7CNQ8</accession>
<evidence type="ECO:0000256" key="1">
    <source>
        <dbReference type="SAM" id="SignalP"/>
    </source>
</evidence>
<keyword evidence="1" id="KW-0732">Signal</keyword>
<reference evidence="2 3" key="1">
    <citation type="submission" date="2020-07" db="EMBL/GenBank/DDBJ databases">
        <title>Complete genome and description of Corynebacterium incognita strain Marseille-Q3630 sp. nov.</title>
        <authorList>
            <person name="Boxberger M."/>
        </authorList>
    </citation>
    <scope>NUCLEOTIDE SEQUENCE [LARGE SCALE GENOMIC DNA]</scope>
    <source>
        <strain evidence="2 3">Marseille-Q3630</strain>
    </source>
</reference>
<keyword evidence="3" id="KW-1185">Reference proteome</keyword>
<feature type="chain" id="PRO_5028987641" description="SCP domain-containing protein" evidence="1">
    <location>
        <begin position="27"/>
        <end position="196"/>
    </location>
</feature>
<feature type="signal peptide" evidence="1">
    <location>
        <begin position="1"/>
        <end position="26"/>
    </location>
</feature>
<dbReference type="EMBL" id="CP059404">
    <property type="protein sequence ID" value="QNE89224.1"/>
    <property type="molecule type" value="Genomic_DNA"/>
</dbReference>
<protein>
    <recommendedName>
        <fullName evidence="4">SCP domain-containing protein</fullName>
    </recommendedName>
</protein>
<sequence length="196" mass="20715">MSTLRRAPIALTALALTACLTPAAGAAPAELSSELSSRAGVPSQVVLPKQAYELADEYNVALPDFVKQPVKKGTGDSAGAQAGAANAATAESARKATAKHLQDMGHTPSTSAYKVAQEWAAQAAAGKAKFTGKVGQGVTHRKEGTGNIYRLTNKEAQDRLKWLDRDANTAKDKKRFGTAVAVKGNYIYLVEYFYNS</sequence>
<dbReference type="AlphaFoldDB" id="A0A7G7CNQ8"/>
<organism evidence="2 3">
    <name type="scientific">Corynebacterium incognita</name>
    <dbReference type="NCBI Taxonomy" id="2754725"/>
    <lineage>
        <taxon>Bacteria</taxon>
        <taxon>Bacillati</taxon>
        <taxon>Actinomycetota</taxon>
        <taxon>Actinomycetes</taxon>
        <taxon>Mycobacteriales</taxon>
        <taxon>Corynebacteriaceae</taxon>
        <taxon>Corynebacterium</taxon>
    </lineage>
</organism>
<name>A0A7G7CNQ8_9CORY</name>
<dbReference type="PROSITE" id="PS51257">
    <property type="entry name" value="PROKAR_LIPOPROTEIN"/>
    <property type="match status" value="1"/>
</dbReference>
<evidence type="ECO:0008006" key="4">
    <source>
        <dbReference type="Google" id="ProtNLM"/>
    </source>
</evidence>
<gene>
    <name evidence="2" type="ORF">H0194_09225</name>
</gene>
<dbReference type="Proteomes" id="UP000515743">
    <property type="component" value="Chromosome"/>
</dbReference>
<dbReference type="KEGG" id="cik:H0194_09225"/>
<proteinExistence type="predicted"/>
<dbReference type="RefSeq" id="WP_185175601.1">
    <property type="nucleotide sequence ID" value="NZ_CP059404.1"/>
</dbReference>